<dbReference type="InterPro" id="IPR000223">
    <property type="entry name" value="Pept_S26A_signal_pept_1"/>
</dbReference>
<comment type="subcellular location">
    <subcellularLocation>
        <location evidence="2">Cell membrane</location>
        <topology evidence="2">Single-pass type II membrane protein</topology>
    </subcellularLocation>
    <subcellularLocation>
        <location evidence="7">Membrane</location>
        <topology evidence="7">Single-pass type II membrane protein</topology>
    </subcellularLocation>
</comment>
<dbReference type="InterPro" id="IPR036286">
    <property type="entry name" value="LexA/Signal_pep-like_sf"/>
</dbReference>
<dbReference type="GO" id="GO:0004252">
    <property type="term" value="F:serine-type endopeptidase activity"/>
    <property type="evidence" value="ECO:0007669"/>
    <property type="project" value="InterPro"/>
</dbReference>
<dbReference type="Pfam" id="PF10502">
    <property type="entry name" value="Peptidase_S26"/>
    <property type="match status" value="1"/>
</dbReference>
<evidence type="ECO:0000256" key="2">
    <source>
        <dbReference type="ARBA" id="ARBA00004401"/>
    </source>
</evidence>
<evidence type="ECO:0000313" key="9">
    <source>
        <dbReference type="EMBL" id="VDN48814.1"/>
    </source>
</evidence>
<dbReference type="PANTHER" id="PTHR43390">
    <property type="entry name" value="SIGNAL PEPTIDASE I"/>
    <property type="match status" value="1"/>
</dbReference>
<reference evidence="9 10" key="1">
    <citation type="submission" date="2018-09" db="EMBL/GenBank/DDBJ databases">
        <authorList>
            <person name="Postec A."/>
        </authorList>
    </citation>
    <scope>NUCLEOTIDE SEQUENCE [LARGE SCALE GENOMIC DNA]</scope>
    <source>
        <strain evidence="9">70B-A</strain>
    </source>
</reference>
<keyword evidence="10" id="KW-1185">Reference proteome</keyword>
<keyword evidence="7" id="KW-0645">Protease</keyword>
<evidence type="ECO:0000256" key="7">
    <source>
        <dbReference type="RuleBase" id="RU362042"/>
    </source>
</evidence>
<dbReference type="PROSITE" id="PS00760">
    <property type="entry name" value="SPASE_I_2"/>
    <property type="match status" value="1"/>
</dbReference>
<sequence>MKNKIIIEILEYLKLLLIVLVITTLLNTLVFTFSTVKQSSMETTLMENDVLVIEKLSMIFEAPKHGDIVVFVEDEYVTDDYLMKIRVLYEDMIAKFTGHSKRMRLVKRVIGMPGDSIDIKDGYVYVNGDQIEETYTKDLTFPSIIQYPITLPEDNYFLLGDNRDVSRDSRHFGLVSLRQIEGKALFRIAPLNKIGSI</sequence>
<dbReference type="GO" id="GO:0009003">
    <property type="term" value="F:signal peptidase activity"/>
    <property type="evidence" value="ECO:0007669"/>
    <property type="project" value="UniProtKB-EC"/>
</dbReference>
<dbReference type="NCBIfam" id="TIGR02227">
    <property type="entry name" value="sigpep_I_bact"/>
    <property type="match status" value="1"/>
</dbReference>
<feature type="active site" evidence="6">
    <location>
        <position position="40"/>
    </location>
</feature>
<accession>A0A3P7P095</accession>
<dbReference type="Gene3D" id="2.10.109.10">
    <property type="entry name" value="Umud Fragment, subunit A"/>
    <property type="match status" value="1"/>
</dbReference>
<dbReference type="EMBL" id="LR130778">
    <property type="protein sequence ID" value="VDN48814.1"/>
    <property type="molecule type" value="Genomic_DNA"/>
</dbReference>
<evidence type="ECO:0000256" key="5">
    <source>
        <dbReference type="ARBA" id="ARBA00022801"/>
    </source>
</evidence>
<dbReference type="GO" id="GO:0005886">
    <property type="term" value="C:plasma membrane"/>
    <property type="evidence" value="ECO:0007669"/>
    <property type="project" value="UniProtKB-SubCell"/>
</dbReference>
<feature type="domain" description="Peptidase S26" evidence="8">
    <location>
        <begin position="10"/>
        <end position="188"/>
    </location>
</feature>
<proteinExistence type="inferred from homology"/>
<feature type="active site" evidence="6">
    <location>
        <position position="107"/>
    </location>
</feature>
<dbReference type="SUPFAM" id="SSF51306">
    <property type="entry name" value="LexA/Signal peptidase"/>
    <property type="match status" value="1"/>
</dbReference>
<keyword evidence="7" id="KW-0812">Transmembrane</keyword>
<dbReference type="CDD" id="cd06530">
    <property type="entry name" value="S26_SPase_I"/>
    <property type="match status" value="1"/>
</dbReference>
<dbReference type="EC" id="3.4.21.89" evidence="4 7"/>
<name>A0A3P7P095_9FIRM</name>
<dbReference type="PRINTS" id="PR00727">
    <property type="entry name" value="LEADERPTASE"/>
</dbReference>
<dbReference type="OrthoDB" id="9802919at2"/>
<dbReference type="Proteomes" id="UP000279029">
    <property type="component" value="Chromosome"/>
</dbReference>
<evidence type="ECO:0000256" key="4">
    <source>
        <dbReference type="ARBA" id="ARBA00013208"/>
    </source>
</evidence>
<evidence type="ECO:0000256" key="6">
    <source>
        <dbReference type="PIRSR" id="PIRSR600223-1"/>
    </source>
</evidence>
<dbReference type="GO" id="GO:0006465">
    <property type="term" value="P:signal peptide processing"/>
    <property type="evidence" value="ECO:0007669"/>
    <property type="project" value="InterPro"/>
</dbReference>
<keyword evidence="7" id="KW-0472">Membrane</keyword>
<keyword evidence="7" id="KW-1133">Transmembrane helix</keyword>
<evidence type="ECO:0000256" key="1">
    <source>
        <dbReference type="ARBA" id="ARBA00000677"/>
    </source>
</evidence>
<dbReference type="InterPro" id="IPR019757">
    <property type="entry name" value="Pept_S26A_signal_pept_1_Lys-AS"/>
</dbReference>
<gene>
    <name evidence="9" type="primary">lepB</name>
    <name evidence="9" type="ORF">PATL70BA_2904</name>
</gene>
<organism evidence="9 10">
    <name type="scientific">Petrocella atlantisensis</name>
    <dbReference type="NCBI Taxonomy" id="2173034"/>
    <lineage>
        <taxon>Bacteria</taxon>
        <taxon>Bacillati</taxon>
        <taxon>Bacillota</taxon>
        <taxon>Clostridia</taxon>
        <taxon>Lachnospirales</taxon>
        <taxon>Vallitaleaceae</taxon>
        <taxon>Petrocella</taxon>
    </lineage>
</organism>
<dbReference type="AlphaFoldDB" id="A0A3P7P095"/>
<evidence type="ECO:0000256" key="3">
    <source>
        <dbReference type="ARBA" id="ARBA00009370"/>
    </source>
</evidence>
<dbReference type="RefSeq" id="WP_125137891.1">
    <property type="nucleotide sequence ID" value="NZ_LR130778.1"/>
</dbReference>
<feature type="transmembrane region" description="Helical" evidence="7">
    <location>
        <begin position="12"/>
        <end position="33"/>
    </location>
</feature>
<dbReference type="KEGG" id="cbar:PATL70BA_2904"/>
<keyword evidence="5 7" id="KW-0378">Hydrolase</keyword>
<dbReference type="PANTHER" id="PTHR43390:SF1">
    <property type="entry name" value="CHLOROPLAST PROCESSING PEPTIDASE"/>
    <property type="match status" value="1"/>
</dbReference>
<evidence type="ECO:0000259" key="8">
    <source>
        <dbReference type="Pfam" id="PF10502"/>
    </source>
</evidence>
<protein>
    <recommendedName>
        <fullName evidence="4 7">Signal peptidase I</fullName>
        <ecNumber evidence="4 7">3.4.21.89</ecNumber>
    </recommendedName>
</protein>
<comment type="similarity">
    <text evidence="3 7">Belongs to the peptidase S26 family.</text>
</comment>
<evidence type="ECO:0000313" key="10">
    <source>
        <dbReference type="Proteomes" id="UP000279029"/>
    </source>
</evidence>
<comment type="catalytic activity">
    <reaction evidence="1 7">
        <text>Cleavage of hydrophobic, N-terminal signal or leader sequences from secreted and periplasmic proteins.</text>
        <dbReference type="EC" id="3.4.21.89"/>
    </reaction>
</comment>
<dbReference type="InterPro" id="IPR019533">
    <property type="entry name" value="Peptidase_S26"/>
</dbReference>